<reference evidence="2 3" key="1">
    <citation type="submission" date="2015-11" db="EMBL/GenBank/DDBJ databases">
        <authorList>
            <person name="Zhang Y."/>
            <person name="Guo Z."/>
        </authorList>
    </citation>
    <scope>NUCLEOTIDE SEQUENCE [LARGE SCALE GENOMIC DNA]</scope>
    <source>
        <strain evidence="2 3">KCTC 32221</strain>
    </source>
</reference>
<dbReference type="AlphaFoldDB" id="A0A0S2KG75"/>
<dbReference type="STRING" id="1249552.PS2015_2555"/>
<dbReference type="KEGG" id="pspi:PS2015_2555"/>
<feature type="transmembrane region" description="Helical" evidence="1">
    <location>
        <begin position="337"/>
        <end position="357"/>
    </location>
</feature>
<feature type="transmembrane region" description="Helical" evidence="1">
    <location>
        <begin position="369"/>
        <end position="387"/>
    </location>
</feature>
<evidence type="ECO:0000256" key="1">
    <source>
        <dbReference type="SAM" id="Phobius"/>
    </source>
</evidence>
<keyword evidence="3" id="KW-1185">Reference proteome</keyword>
<name>A0A0S2KG75_9GAMM</name>
<evidence type="ECO:0000313" key="2">
    <source>
        <dbReference type="EMBL" id="ALO47189.1"/>
    </source>
</evidence>
<feature type="transmembrane region" description="Helical" evidence="1">
    <location>
        <begin position="143"/>
        <end position="163"/>
    </location>
</feature>
<dbReference type="OrthoDB" id="8625549at2"/>
<feature type="transmembrane region" description="Helical" evidence="1">
    <location>
        <begin position="87"/>
        <end position="107"/>
    </location>
</feature>
<dbReference type="PATRIC" id="fig|1249552.3.peg.2572"/>
<feature type="transmembrane region" description="Helical" evidence="1">
    <location>
        <begin position="215"/>
        <end position="232"/>
    </location>
</feature>
<feature type="transmembrane region" description="Helical" evidence="1">
    <location>
        <begin position="307"/>
        <end position="331"/>
    </location>
</feature>
<dbReference type="RefSeq" id="WP_156412741.1">
    <property type="nucleotide sequence ID" value="NZ_CP013189.1"/>
</dbReference>
<dbReference type="Proteomes" id="UP000065641">
    <property type="component" value="Chromosome"/>
</dbReference>
<protein>
    <recommendedName>
        <fullName evidence="4">Transmembrane protein</fullName>
    </recommendedName>
</protein>
<feature type="transmembrane region" description="Helical" evidence="1">
    <location>
        <begin position="12"/>
        <end position="32"/>
    </location>
</feature>
<sequence length="568" mass="62761">MHWLSHNPLVSIAMLFALSMLGMAAVGTVIGFSPVPYWDMWGATLGFYMAVADGNHAVWWAQHNEHRIVLSRLLFWLDYAFFGGRSVFLLTANFVIVLTAVATFFVIARQYLHNRESDAPLYVATAFLSAWLFQWMQEENLAWAFQSQFFLAQLLPLIALYLLSRAANLSTSGIWHFAGACGAGALAMGTMANGIITLPLMTLYAFITRMSAKRILALAALSVVLLTAYFLDYQRPGDHGSVITTLVTQPVELAHYVLLYLGTPFYVLAGEGETGLWAARISTVVMTILTLRALWPAVRAPRDNLIRLALIFYIVYLTGTALGTGSGRLIFGINQAVTYRYTTPALMAWAALLWLYLPPLINRMKNNRILSLIIAAALASVMLWHQTAALTPQHQRIFDRAVAMLALEMDVRDEPQINTIYVMDEGLINTVEVASAYDVGIFADYPWHNLREQIGRRTAVRTGSQCVGHLDQVSAIATEPRFVRIDGWLFSASHNQAPHLIRLVSATGTTAGFALTGQPRPDVRDAVTKEAYLAGLRGYLAIDSLGEPIEFAGLDVDCSLIIDVPAQI</sequence>
<keyword evidence="1" id="KW-0472">Membrane</keyword>
<accession>A0A0S2KG75</accession>
<feature type="transmembrane region" description="Helical" evidence="1">
    <location>
        <begin position="275"/>
        <end position="295"/>
    </location>
</feature>
<gene>
    <name evidence="2" type="ORF">PS2015_2555</name>
</gene>
<proteinExistence type="predicted"/>
<keyword evidence="1" id="KW-0812">Transmembrane</keyword>
<organism evidence="2 3">
    <name type="scientific">Pseudohongiella spirulinae</name>
    <dbReference type="NCBI Taxonomy" id="1249552"/>
    <lineage>
        <taxon>Bacteria</taxon>
        <taxon>Pseudomonadati</taxon>
        <taxon>Pseudomonadota</taxon>
        <taxon>Gammaproteobacteria</taxon>
        <taxon>Pseudomonadales</taxon>
        <taxon>Pseudohongiellaceae</taxon>
        <taxon>Pseudohongiella</taxon>
    </lineage>
</organism>
<keyword evidence="1" id="KW-1133">Transmembrane helix</keyword>
<evidence type="ECO:0000313" key="3">
    <source>
        <dbReference type="Proteomes" id="UP000065641"/>
    </source>
</evidence>
<dbReference type="EMBL" id="CP013189">
    <property type="protein sequence ID" value="ALO47189.1"/>
    <property type="molecule type" value="Genomic_DNA"/>
</dbReference>
<evidence type="ECO:0008006" key="4">
    <source>
        <dbReference type="Google" id="ProtNLM"/>
    </source>
</evidence>